<evidence type="ECO:0000256" key="5">
    <source>
        <dbReference type="ARBA" id="ARBA00023163"/>
    </source>
</evidence>
<dbReference type="Gene3D" id="1.10.10.10">
    <property type="entry name" value="Winged helix-like DNA-binding domain superfamily/Winged helix DNA-binding domain"/>
    <property type="match status" value="1"/>
</dbReference>
<dbReference type="GO" id="GO:0003677">
    <property type="term" value="F:DNA binding"/>
    <property type="evidence" value="ECO:0007669"/>
    <property type="project" value="UniProtKB-KW"/>
</dbReference>
<reference evidence="8" key="1">
    <citation type="submission" date="2015-02" db="EMBL/GenBank/DDBJ databases">
        <title>Draft Genome of Frankia sp. CpI1-S.</title>
        <authorList>
            <person name="Oshone R.T."/>
            <person name="Ngom M."/>
            <person name="Ghodhbane-Gtari F."/>
            <person name="Gtari M."/>
            <person name="Morris K."/>
            <person name="Thomas K."/>
            <person name="Sen A."/>
            <person name="Tisa L.S."/>
        </authorList>
    </citation>
    <scope>NUCLEOTIDE SEQUENCE [LARGE SCALE GENOMIC DNA]</scope>
    <source>
        <strain evidence="8">CpI1-S</strain>
    </source>
</reference>
<keyword evidence="5" id="KW-0804">Transcription</keyword>
<protein>
    <submittedName>
        <fullName evidence="7">Transcriptional regulator, GntR family</fullName>
    </submittedName>
</protein>
<evidence type="ECO:0000256" key="2">
    <source>
        <dbReference type="ARBA" id="ARBA00022898"/>
    </source>
</evidence>
<dbReference type="SMART" id="SM00345">
    <property type="entry name" value="HTH_GNTR"/>
    <property type="match status" value="1"/>
</dbReference>
<dbReference type="InterPro" id="IPR036388">
    <property type="entry name" value="WH-like_DNA-bd_sf"/>
</dbReference>
<dbReference type="CDD" id="cd00609">
    <property type="entry name" value="AAT_like"/>
    <property type="match status" value="1"/>
</dbReference>
<reference evidence="7 8" key="2">
    <citation type="journal article" date="2016" name="Genome Announc.">
        <title>Permanent Draft Genome Sequences for Two Variants of Frankia sp. Strain CpI1, the First Frankia Strain Isolated from Root Nodules of Comptonia peregrina.</title>
        <authorList>
            <person name="Oshone R."/>
            <person name="Hurst S.G.IV."/>
            <person name="Abebe-Akele F."/>
            <person name="Simpson S."/>
            <person name="Morris K."/>
            <person name="Thomas W.K."/>
            <person name="Tisa L.S."/>
        </authorList>
    </citation>
    <scope>NUCLEOTIDE SEQUENCE [LARGE SCALE GENOMIC DNA]</scope>
    <source>
        <strain evidence="8">CpI1-S</strain>
    </source>
</reference>
<dbReference type="Pfam" id="PF00155">
    <property type="entry name" value="Aminotran_1_2"/>
    <property type="match status" value="1"/>
</dbReference>
<dbReference type="PANTHER" id="PTHR46577">
    <property type="entry name" value="HTH-TYPE TRANSCRIPTIONAL REGULATORY PROTEIN GABR"/>
    <property type="match status" value="1"/>
</dbReference>
<proteinExistence type="inferred from homology"/>
<evidence type="ECO:0000256" key="4">
    <source>
        <dbReference type="ARBA" id="ARBA00023125"/>
    </source>
</evidence>
<dbReference type="PATRIC" id="fig|1502723.3.peg.98"/>
<dbReference type="InterPro" id="IPR051446">
    <property type="entry name" value="HTH_trans_reg/aminotransferase"/>
</dbReference>
<dbReference type="InterPro" id="IPR015424">
    <property type="entry name" value="PyrdxlP-dep_Trfase"/>
</dbReference>
<dbReference type="InterPro" id="IPR004839">
    <property type="entry name" value="Aminotransferase_I/II_large"/>
</dbReference>
<keyword evidence="2" id="KW-0663">Pyridoxal phosphate</keyword>
<accession>A0A0D8BQ00</accession>
<dbReference type="Gene3D" id="3.40.640.10">
    <property type="entry name" value="Type I PLP-dependent aspartate aminotransferase-like (Major domain)"/>
    <property type="match status" value="1"/>
</dbReference>
<sequence>MVNDSSIDRVVGELRRLADSGAVGEKLPSTRTLQQRLGVGPVTVQRALGRLVAEGRLVTRPGAGTFVSARRTVQASDTDWQQVALGPSPVQTSGLDVLFQLMGSPGFQLGAGYLDPGLRADTRLAAAASRAARRPDAWASSPTAGIPELRSWFGRQIGAEPENVLITPGSQGALSATFRAILPAGHPVLFATPTYPGALAVARSAGHIPIPVPGDRDGIRPELLRDAFARTSARLLVIQPTYANPDGSVLAAQRRGEVLDICRRAGAFIVEDDFARWLGFAAVTPPPPLWQDDDHGQVITILSLTKVLAPSLRVGAVIARGPVMSRIAAMRIVDDSFVARPVQHTAIELVSGPAWSAQVRAVGGALRERAAALGAALARELPECSFAPPRGGVNLFLRLPRGIDDLAVATSAGRLGVAVAPGRFFTIGEQEAGHLRLSYAGIRTEDIPTAVSLLAEALHAVAERAPGFAN</sequence>
<evidence type="ECO:0000313" key="8">
    <source>
        <dbReference type="Proteomes" id="UP000032545"/>
    </source>
</evidence>
<dbReference type="RefSeq" id="WP_044882914.1">
    <property type="nucleotide sequence ID" value="NZ_JYFN01000001.1"/>
</dbReference>
<evidence type="ECO:0000256" key="1">
    <source>
        <dbReference type="ARBA" id="ARBA00005384"/>
    </source>
</evidence>
<dbReference type="InterPro" id="IPR036390">
    <property type="entry name" value="WH_DNA-bd_sf"/>
</dbReference>
<dbReference type="PROSITE" id="PS50949">
    <property type="entry name" value="HTH_GNTR"/>
    <property type="match status" value="1"/>
</dbReference>
<feature type="domain" description="HTH gntR-type" evidence="6">
    <location>
        <begin position="4"/>
        <end position="70"/>
    </location>
</feature>
<keyword evidence="8" id="KW-1185">Reference proteome</keyword>
<dbReference type="GO" id="GO:0003700">
    <property type="term" value="F:DNA-binding transcription factor activity"/>
    <property type="evidence" value="ECO:0007669"/>
    <property type="project" value="InterPro"/>
</dbReference>
<dbReference type="SUPFAM" id="SSF46785">
    <property type="entry name" value="Winged helix' DNA-binding domain"/>
    <property type="match status" value="1"/>
</dbReference>
<evidence type="ECO:0000259" key="6">
    <source>
        <dbReference type="PROSITE" id="PS50949"/>
    </source>
</evidence>
<dbReference type="InterPro" id="IPR015421">
    <property type="entry name" value="PyrdxlP-dep_Trfase_major"/>
</dbReference>
<dbReference type="InterPro" id="IPR000524">
    <property type="entry name" value="Tscrpt_reg_HTH_GntR"/>
</dbReference>
<dbReference type="PANTHER" id="PTHR46577:SF1">
    <property type="entry name" value="HTH-TYPE TRANSCRIPTIONAL REGULATORY PROTEIN GABR"/>
    <property type="match status" value="1"/>
</dbReference>
<dbReference type="Pfam" id="PF00392">
    <property type="entry name" value="GntR"/>
    <property type="match status" value="1"/>
</dbReference>
<dbReference type="SUPFAM" id="SSF53383">
    <property type="entry name" value="PLP-dependent transferases"/>
    <property type="match status" value="1"/>
</dbReference>
<dbReference type="OrthoDB" id="9802328at2"/>
<dbReference type="Proteomes" id="UP000032545">
    <property type="component" value="Unassembled WGS sequence"/>
</dbReference>
<keyword evidence="3" id="KW-0805">Transcription regulation</keyword>
<keyword evidence="4" id="KW-0238">DNA-binding</keyword>
<dbReference type="AlphaFoldDB" id="A0A0D8BQ00"/>
<comment type="caution">
    <text evidence="7">The sequence shown here is derived from an EMBL/GenBank/DDBJ whole genome shotgun (WGS) entry which is preliminary data.</text>
</comment>
<dbReference type="Gene3D" id="3.90.1150.10">
    <property type="entry name" value="Aspartate Aminotransferase, domain 1"/>
    <property type="match status" value="1"/>
</dbReference>
<name>A0A0D8BQ00_9ACTN</name>
<dbReference type="EMBL" id="JYFN01000001">
    <property type="protein sequence ID" value="KJE25472.1"/>
    <property type="molecule type" value="Genomic_DNA"/>
</dbReference>
<dbReference type="InterPro" id="IPR015422">
    <property type="entry name" value="PyrdxlP-dep_Trfase_small"/>
</dbReference>
<organism evidence="7 8">
    <name type="scientific">Frankia torreyi</name>
    <dbReference type="NCBI Taxonomy" id="1856"/>
    <lineage>
        <taxon>Bacteria</taxon>
        <taxon>Bacillati</taxon>
        <taxon>Actinomycetota</taxon>
        <taxon>Actinomycetes</taxon>
        <taxon>Frankiales</taxon>
        <taxon>Frankiaceae</taxon>
        <taxon>Frankia</taxon>
    </lineage>
</organism>
<evidence type="ECO:0000313" key="7">
    <source>
        <dbReference type="EMBL" id="KJE25472.1"/>
    </source>
</evidence>
<dbReference type="GO" id="GO:0030170">
    <property type="term" value="F:pyridoxal phosphate binding"/>
    <property type="evidence" value="ECO:0007669"/>
    <property type="project" value="InterPro"/>
</dbReference>
<gene>
    <name evidence="7" type="ORF">FF36_00085</name>
</gene>
<comment type="similarity">
    <text evidence="1">In the C-terminal section; belongs to the class-I pyridoxal-phosphate-dependent aminotransferase family.</text>
</comment>
<evidence type="ECO:0000256" key="3">
    <source>
        <dbReference type="ARBA" id="ARBA00023015"/>
    </source>
</evidence>
<dbReference type="CDD" id="cd07377">
    <property type="entry name" value="WHTH_GntR"/>
    <property type="match status" value="1"/>
</dbReference>